<reference evidence="2" key="1">
    <citation type="submission" date="2020-11" db="EMBL/GenBank/DDBJ databases">
        <authorList>
            <person name="Tran Van P."/>
        </authorList>
    </citation>
    <scope>NUCLEOTIDE SEQUENCE</scope>
</reference>
<dbReference type="PANTHER" id="PTHR13247">
    <property type="entry name" value="TETRATRICOPEPTIDE REPEAT PROTEIN 11 TPR REPEAT PROTEIN 11"/>
    <property type="match status" value="1"/>
</dbReference>
<dbReference type="CDD" id="cd12212">
    <property type="entry name" value="Fis1"/>
    <property type="match status" value="1"/>
</dbReference>
<dbReference type="GO" id="GO:0000422">
    <property type="term" value="P:autophagy of mitochondrion"/>
    <property type="evidence" value="ECO:0007669"/>
    <property type="project" value="TreeGrafter"/>
</dbReference>
<keyword evidence="1" id="KW-1133">Transmembrane helix</keyword>
<evidence type="ECO:0008006" key="4">
    <source>
        <dbReference type="Google" id="ProtNLM"/>
    </source>
</evidence>
<organism evidence="2">
    <name type="scientific">Notodromas monacha</name>
    <dbReference type="NCBI Taxonomy" id="399045"/>
    <lineage>
        <taxon>Eukaryota</taxon>
        <taxon>Metazoa</taxon>
        <taxon>Ecdysozoa</taxon>
        <taxon>Arthropoda</taxon>
        <taxon>Crustacea</taxon>
        <taxon>Oligostraca</taxon>
        <taxon>Ostracoda</taxon>
        <taxon>Podocopa</taxon>
        <taxon>Podocopida</taxon>
        <taxon>Cypridocopina</taxon>
        <taxon>Cypridoidea</taxon>
        <taxon>Cyprididae</taxon>
        <taxon>Notodromas</taxon>
    </lineage>
</organism>
<dbReference type="InterPro" id="IPR011990">
    <property type="entry name" value="TPR-like_helical_dom_sf"/>
</dbReference>
<gene>
    <name evidence="2" type="ORF">NMOB1V02_LOCUS5009</name>
</gene>
<sequence>MFSEPDEVETAILEDFGDASELKRLEALYFRQQERMENDPKVRWDYAISLVRSKYMADIKSGRRMMEEIMADPANEEIQIDCLYFLSLACAKLKDYKDALQYVRELLRRKPNHMQAVQLERIISGRLEREGMKGMAILGGAAMGIGALIGLGVALARRK</sequence>
<dbReference type="SUPFAM" id="SSF48452">
    <property type="entry name" value="TPR-like"/>
    <property type="match status" value="1"/>
</dbReference>
<dbReference type="InterPro" id="IPR016543">
    <property type="entry name" value="Fis1"/>
</dbReference>
<keyword evidence="1" id="KW-0472">Membrane</keyword>
<name>A0A7R9BKZ9_9CRUS</name>
<accession>A0A7R9BKZ9</accession>
<dbReference type="GO" id="GO:0016559">
    <property type="term" value="P:peroxisome fission"/>
    <property type="evidence" value="ECO:0007669"/>
    <property type="project" value="TreeGrafter"/>
</dbReference>
<dbReference type="OrthoDB" id="421154at2759"/>
<proteinExistence type="predicted"/>
<dbReference type="Gene3D" id="1.25.40.10">
    <property type="entry name" value="Tetratricopeptide repeat domain"/>
    <property type="match status" value="1"/>
</dbReference>
<dbReference type="InterPro" id="IPR028061">
    <property type="entry name" value="Fis1_TPR_C"/>
</dbReference>
<evidence type="ECO:0000256" key="1">
    <source>
        <dbReference type="SAM" id="Phobius"/>
    </source>
</evidence>
<evidence type="ECO:0000313" key="2">
    <source>
        <dbReference type="EMBL" id="CAD7277274.1"/>
    </source>
</evidence>
<dbReference type="GO" id="GO:0005741">
    <property type="term" value="C:mitochondrial outer membrane"/>
    <property type="evidence" value="ECO:0007669"/>
    <property type="project" value="TreeGrafter"/>
</dbReference>
<dbReference type="Proteomes" id="UP000678499">
    <property type="component" value="Unassembled WGS sequence"/>
</dbReference>
<dbReference type="GO" id="GO:0043653">
    <property type="term" value="P:mitochondrial fragmentation involved in apoptotic process"/>
    <property type="evidence" value="ECO:0007669"/>
    <property type="project" value="TreeGrafter"/>
</dbReference>
<dbReference type="PANTHER" id="PTHR13247:SF0">
    <property type="entry name" value="MITOCHONDRIAL FISSION 1 PROTEIN"/>
    <property type="match status" value="1"/>
</dbReference>
<dbReference type="GO" id="GO:0005778">
    <property type="term" value="C:peroxisomal membrane"/>
    <property type="evidence" value="ECO:0007669"/>
    <property type="project" value="TreeGrafter"/>
</dbReference>
<keyword evidence="1" id="KW-0812">Transmembrane</keyword>
<feature type="transmembrane region" description="Helical" evidence="1">
    <location>
        <begin position="136"/>
        <end position="156"/>
    </location>
</feature>
<protein>
    <recommendedName>
        <fullName evidence="4">Mitochondrial fission 1 protein</fullName>
    </recommendedName>
</protein>
<dbReference type="GO" id="GO:0000266">
    <property type="term" value="P:mitochondrial fission"/>
    <property type="evidence" value="ECO:0007669"/>
    <property type="project" value="InterPro"/>
</dbReference>
<keyword evidence="3" id="KW-1185">Reference proteome</keyword>
<dbReference type="InterPro" id="IPR033745">
    <property type="entry name" value="Fis1_cytosol"/>
</dbReference>
<dbReference type="EMBL" id="OA882893">
    <property type="protein sequence ID" value="CAD7277274.1"/>
    <property type="molecule type" value="Genomic_DNA"/>
</dbReference>
<dbReference type="AlphaFoldDB" id="A0A7R9BKZ9"/>
<evidence type="ECO:0000313" key="3">
    <source>
        <dbReference type="Proteomes" id="UP000678499"/>
    </source>
</evidence>
<dbReference type="Pfam" id="PF14853">
    <property type="entry name" value="Fis1_TPR_C"/>
    <property type="match status" value="1"/>
</dbReference>
<dbReference type="EMBL" id="CAJPEX010000856">
    <property type="protein sequence ID" value="CAG0917426.1"/>
    <property type="molecule type" value="Genomic_DNA"/>
</dbReference>